<dbReference type="Proteomes" id="UP001210925">
    <property type="component" value="Unassembled WGS sequence"/>
</dbReference>
<dbReference type="EMBL" id="JADGKB010000090">
    <property type="protein sequence ID" value="KAJ3254225.1"/>
    <property type="molecule type" value="Genomic_DNA"/>
</dbReference>
<proteinExistence type="predicted"/>
<protein>
    <submittedName>
        <fullName evidence="1">Uncharacterized protein</fullName>
    </submittedName>
</protein>
<organism evidence="1 2">
    <name type="scientific">Boothiomyces macroporosus</name>
    <dbReference type="NCBI Taxonomy" id="261099"/>
    <lineage>
        <taxon>Eukaryota</taxon>
        <taxon>Fungi</taxon>
        <taxon>Fungi incertae sedis</taxon>
        <taxon>Chytridiomycota</taxon>
        <taxon>Chytridiomycota incertae sedis</taxon>
        <taxon>Chytridiomycetes</taxon>
        <taxon>Rhizophydiales</taxon>
        <taxon>Terramycetaceae</taxon>
        <taxon>Boothiomyces</taxon>
    </lineage>
</organism>
<evidence type="ECO:0000313" key="2">
    <source>
        <dbReference type="Proteomes" id="UP001210925"/>
    </source>
</evidence>
<gene>
    <name evidence="1" type="ORF">HK103_007470</name>
</gene>
<sequence>MAAIYKLRLQINEYATKPCDALYLGIQSVHSNYKSELFLVSQSVELQSLLIFFEKDIEIQVQLFAYHGLLGNSDCSISIAKASLEFKETVFLITDTDQVCGILTIERLCDYPTFHNRLFAYLINDQIIVCDKQEWGNCEISKVIQGLSESVKETSLNSLCAESMFHKSTIRQFKEKLESTKEIDCKLDFNVLSRYQTESDIIEFTLRCEYHPIETDSDISKEITKVFQAMSVHQFQHQISGYKKQIVKDLESFKSIAQSYLNYETSKTKTQLLMQKTRATIDILISIFKKLELPARVRFGLKSDEYTLLLKSIERLDFHCKSNLLYALEGNTLKNVRCIYQDVLGLISNIEIIVKDFIPRAINVNQELILITKLVSLLVQKSIHIFFFELRFKRTDISRQEHVTKILLKLQEIGYLVPVIIPSDLACRFANMMLPLMITFHSTLQNEIQYYTKSEKYFISLPNIMAQTTFEIPVQLLFLVNPINKFEEPNPETEILQRKSLQLINRYLYFTKIPKLSKYNTELILQKIKEIQEKFGILFGQIVFNSNLEFTEKEVYSISANLM</sequence>
<accession>A0AAD5Y408</accession>
<keyword evidence="2" id="KW-1185">Reference proteome</keyword>
<comment type="caution">
    <text evidence="1">The sequence shown here is derived from an EMBL/GenBank/DDBJ whole genome shotgun (WGS) entry which is preliminary data.</text>
</comment>
<evidence type="ECO:0000313" key="1">
    <source>
        <dbReference type="EMBL" id="KAJ3254225.1"/>
    </source>
</evidence>
<dbReference type="AlphaFoldDB" id="A0AAD5Y408"/>
<reference evidence="1" key="1">
    <citation type="submission" date="2020-05" db="EMBL/GenBank/DDBJ databases">
        <title>Phylogenomic resolution of chytrid fungi.</title>
        <authorList>
            <person name="Stajich J.E."/>
            <person name="Amses K."/>
            <person name="Simmons R."/>
            <person name="Seto K."/>
            <person name="Myers J."/>
            <person name="Bonds A."/>
            <person name="Quandt C.A."/>
            <person name="Barry K."/>
            <person name="Liu P."/>
            <person name="Grigoriev I."/>
            <person name="Longcore J.E."/>
            <person name="James T.Y."/>
        </authorList>
    </citation>
    <scope>NUCLEOTIDE SEQUENCE</scope>
    <source>
        <strain evidence="1">PLAUS21</strain>
    </source>
</reference>
<name>A0AAD5Y408_9FUNG</name>